<sequence>MPLYAYEALDKSGSFLQGKVEAEHEWMAISKLRKMGYTILDVEEERQSSILNLFKAKRKVKLPDVLFFTRQLAAMLAAGIPLTRCLNTLSKQSENASLSDIASEMARNVEAGMNLSEALKAYPEVFSAMYVDMVRAGEIGGSMEEMLNRLADQLERDKRLRDSIRSATFYPATVMAFALLVVLVMLTFVVPVFAGFFPAGMELPLPTKVVLALSESIRKYYFIFMLAFILLAAGLRFFLAGEKGRAIWDNVKFRLPVIGVLVKKTVIARFSRTLATLLAGGIPVLQALEAAGAASGSKQVAEAVKNAAEGIQEGQSIAAPLEESGFFPPMLIDMVGVGEETGQLSGLLSQVADFYEEEVATMTKGLTSMLEPVLLITIGIVTGSIVISIYLPIFTVVTSVGR</sequence>
<evidence type="ECO:0000256" key="1">
    <source>
        <dbReference type="ARBA" id="ARBA00004429"/>
    </source>
</evidence>
<dbReference type="GO" id="GO:0005886">
    <property type="term" value="C:plasma membrane"/>
    <property type="evidence" value="ECO:0007669"/>
    <property type="project" value="UniProtKB-SubCell"/>
</dbReference>
<evidence type="ECO:0000256" key="5">
    <source>
        <dbReference type="ARBA" id="ARBA00022692"/>
    </source>
</evidence>
<organism evidence="10 11">
    <name type="scientific">Pelotomaculum thermopropionicum (strain DSM 13744 / JCM 10971 / SI)</name>
    <dbReference type="NCBI Taxonomy" id="370438"/>
    <lineage>
        <taxon>Bacteria</taxon>
        <taxon>Bacillati</taxon>
        <taxon>Bacillota</taxon>
        <taxon>Clostridia</taxon>
        <taxon>Eubacteriales</taxon>
        <taxon>Desulfotomaculaceae</taxon>
        <taxon>Pelotomaculum</taxon>
    </lineage>
</organism>
<dbReference type="HOGENOM" id="CLU_035032_2_1_9"/>
<feature type="domain" description="Type II secretion system protein GspF" evidence="9">
    <location>
        <begin position="270"/>
        <end position="392"/>
    </location>
</feature>
<dbReference type="PANTHER" id="PTHR30012:SF0">
    <property type="entry name" value="TYPE II SECRETION SYSTEM PROTEIN F-RELATED"/>
    <property type="match status" value="1"/>
</dbReference>
<evidence type="ECO:0000256" key="7">
    <source>
        <dbReference type="ARBA" id="ARBA00023136"/>
    </source>
</evidence>
<evidence type="ECO:0000256" key="6">
    <source>
        <dbReference type="ARBA" id="ARBA00022989"/>
    </source>
</evidence>
<dbReference type="eggNOG" id="COG1459">
    <property type="taxonomic scope" value="Bacteria"/>
</dbReference>
<feature type="transmembrane region" description="Helical" evidence="8">
    <location>
        <begin position="169"/>
        <end position="200"/>
    </location>
</feature>
<evidence type="ECO:0000259" key="9">
    <source>
        <dbReference type="Pfam" id="PF00482"/>
    </source>
</evidence>
<keyword evidence="11" id="KW-1185">Reference proteome</keyword>
<keyword evidence="7 8" id="KW-0472">Membrane</keyword>
<comment type="subcellular location">
    <subcellularLocation>
        <location evidence="1">Cell inner membrane</location>
        <topology evidence="1">Multi-pass membrane protein</topology>
    </subcellularLocation>
</comment>
<feature type="transmembrane region" description="Helical" evidence="8">
    <location>
        <begin position="372"/>
        <end position="393"/>
    </location>
</feature>
<dbReference type="FunFam" id="1.20.81.30:FF:000001">
    <property type="entry name" value="Type II secretion system protein F"/>
    <property type="match status" value="2"/>
</dbReference>
<accession>A5D355</accession>
<feature type="domain" description="Type II secretion system protein GspF" evidence="9">
    <location>
        <begin position="68"/>
        <end position="191"/>
    </location>
</feature>
<dbReference type="InterPro" id="IPR042094">
    <property type="entry name" value="T2SS_GspF_sf"/>
</dbReference>
<dbReference type="Pfam" id="PF00482">
    <property type="entry name" value="T2SSF"/>
    <property type="match status" value="2"/>
</dbReference>
<name>A5D355_PELTS</name>
<keyword evidence="5 8" id="KW-0812">Transmembrane</keyword>
<dbReference type="Gene3D" id="1.20.81.30">
    <property type="entry name" value="Type II secretion system (T2SS), domain F"/>
    <property type="match status" value="2"/>
</dbReference>
<gene>
    <name evidence="10" type="primary">PulF</name>
    <name evidence="10" type="ordered locus">PTH_1147</name>
</gene>
<dbReference type="AlphaFoldDB" id="A5D355"/>
<dbReference type="InterPro" id="IPR018076">
    <property type="entry name" value="T2SS_GspF_dom"/>
</dbReference>
<evidence type="ECO:0000313" key="11">
    <source>
        <dbReference type="Proteomes" id="UP000006556"/>
    </source>
</evidence>
<keyword evidence="3" id="KW-1003">Cell membrane</keyword>
<dbReference type="STRING" id="370438.PTH_1147"/>
<evidence type="ECO:0000256" key="3">
    <source>
        <dbReference type="ARBA" id="ARBA00022475"/>
    </source>
</evidence>
<proteinExistence type="inferred from homology"/>
<dbReference type="EMBL" id="AP009389">
    <property type="protein sequence ID" value="BAF59328.1"/>
    <property type="molecule type" value="Genomic_DNA"/>
</dbReference>
<evidence type="ECO:0000256" key="8">
    <source>
        <dbReference type="SAM" id="Phobius"/>
    </source>
</evidence>
<keyword evidence="4" id="KW-0997">Cell inner membrane</keyword>
<dbReference type="InterPro" id="IPR003004">
    <property type="entry name" value="GspF/PilC"/>
</dbReference>
<dbReference type="KEGG" id="pth:PTH_1147"/>
<evidence type="ECO:0000256" key="2">
    <source>
        <dbReference type="ARBA" id="ARBA00005745"/>
    </source>
</evidence>
<dbReference type="PRINTS" id="PR00812">
    <property type="entry name" value="BCTERIALGSPF"/>
</dbReference>
<evidence type="ECO:0000313" key="10">
    <source>
        <dbReference type="EMBL" id="BAF59328.1"/>
    </source>
</evidence>
<dbReference type="Proteomes" id="UP000006556">
    <property type="component" value="Chromosome"/>
</dbReference>
<comment type="similarity">
    <text evidence="2">Belongs to the GSP F family.</text>
</comment>
<evidence type="ECO:0000256" key="4">
    <source>
        <dbReference type="ARBA" id="ARBA00022519"/>
    </source>
</evidence>
<protein>
    <submittedName>
        <fullName evidence="10">Type II secretory pathway, component PulF</fullName>
    </submittedName>
</protein>
<reference evidence="11" key="1">
    <citation type="journal article" date="2008" name="Genome Res.">
        <title>The genome of Pelotomaculum thermopropionicum reveals niche-associated evolution in anaerobic microbiota.</title>
        <authorList>
            <person name="Kosaka T."/>
            <person name="Kato S."/>
            <person name="Shimoyama T."/>
            <person name="Ishii S."/>
            <person name="Abe T."/>
            <person name="Watanabe K."/>
        </authorList>
    </citation>
    <scope>NUCLEOTIDE SEQUENCE [LARGE SCALE GENOMIC DNA]</scope>
    <source>
        <strain evidence="11">DSM 13744 / JCM 10971 / SI</strain>
    </source>
</reference>
<feature type="transmembrane region" description="Helical" evidence="8">
    <location>
        <begin position="220"/>
        <end position="239"/>
    </location>
</feature>
<keyword evidence="6 8" id="KW-1133">Transmembrane helix</keyword>
<dbReference type="PANTHER" id="PTHR30012">
    <property type="entry name" value="GENERAL SECRETION PATHWAY PROTEIN"/>
    <property type="match status" value="1"/>
</dbReference>